<dbReference type="EMBL" id="CP035282">
    <property type="protein sequence ID" value="QAT61395.1"/>
    <property type="molecule type" value="Genomic_DNA"/>
</dbReference>
<proteinExistence type="predicted"/>
<reference evidence="3" key="1">
    <citation type="submission" date="2019-01" db="EMBL/GenBank/DDBJ databases">
        <title>Draft genomes of a novel of Sporanaerobacter strains.</title>
        <authorList>
            <person name="Ma S."/>
        </authorList>
    </citation>
    <scope>NUCLEOTIDE SEQUENCE [LARGE SCALE GENOMIC DNA]</scope>
    <source>
        <strain evidence="3">NJN-17</strain>
    </source>
</reference>
<evidence type="ECO:0000256" key="1">
    <source>
        <dbReference type="SAM" id="SignalP"/>
    </source>
</evidence>
<dbReference type="OrthoDB" id="10013410at2"/>
<dbReference type="AlphaFoldDB" id="A0A410QBL6"/>
<dbReference type="KEGG" id="spoa:EQM13_07295"/>
<evidence type="ECO:0000313" key="3">
    <source>
        <dbReference type="Proteomes" id="UP000287969"/>
    </source>
</evidence>
<gene>
    <name evidence="2" type="ORF">EQM13_07295</name>
</gene>
<dbReference type="Proteomes" id="UP000287969">
    <property type="component" value="Chromosome"/>
</dbReference>
<sequence length="144" mass="16500">MKKKILLFSVLLFSLLVSVKVLASTPNWGKSTESKPIGLFFTGYVQCQPSYYDSRGGHAVFGWFQYTNTADDSRYYTEAGINKYDSNIYTKSKVIRDIWGFGHEKAEFDYGFFWAGNGDNWPTPARIKEELNKDKLKGYSMLAE</sequence>
<accession>A0A410QBL6</accession>
<feature type="signal peptide" evidence="1">
    <location>
        <begin position="1"/>
        <end position="23"/>
    </location>
</feature>
<feature type="chain" id="PRO_5019359471" evidence="1">
    <location>
        <begin position="24"/>
        <end position="144"/>
    </location>
</feature>
<keyword evidence="3" id="KW-1185">Reference proteome</keyword>
<organism evidence="2 3">
    <name type="scientific">Acidilutibacter cellobiosedens</name>
    <dbReference type="NCBI Taxonomy" id="2507161"/>
    <lineage>
        <taxon>Bacteria</taxon>
        <taxon>Bacillati</taxon>
        <taxon>Bacillota</taxon>
        <taxon>Tissierellia</taxon>
        <taxon>Tissierellales</taxon>
        <taxon>Acidilutibacteraceae</taxon>
        <taxon>Acidilutibacter</taxon>
    </lineage>
</organism>
<dbReference type="RefSeq" id="WP_114219936.1">
    <property type="nucleotide sequence ID" value="NZ_CP035282.1"/>
</dbReference>
<keyword evidence="1" id="KW-0732">Signal</keyword>
<evidence type="ECO:0000313" key="2">
    <source>
        <dbReference type="EMBL" id="QAT61395.1"/>
    </source>
</evidence>
<name>A0A410QBL6_9FIRM</name>
<protein>
    <submittedName>
        <fullName evidence="2">Uncharacterized protein</fullName>
    </submittedName>
</protein>